<sequence length="494" mass="55553">MDPYKTQRSRASSRPRICIVGAGVSGLRCADILLQHGFDVTILEARDRIGGRVCQAKLPSGQRIDIGPNWIHGTDDNPIMDLAKETNTVTYAWGEGFKEIFDESGKALEESNKLHGEMWDIVLEAFEYSAKNTSTIDPQLSLYDFFEEKVKERFPDATKHEHQRKIVMQFSRMWGAMVGSPVHQQSLKYFWLEECIEGETLFCASTYQKIMEHIAKPALDMGQVKLSTRVNHIDARDSTIAVHTEDGKQFHCDEVVMTAPLGWLKLHKDTFVPPLPPHFTQAVDAIGYGCLEKVYITFPKAFWSEGYTIRENQPSPGFTHWLPPSYSLDTNPNRWNQESVDLASLPDSCSHPTLLFYIFGDQSKAFSKVFAALPSQDAQEAYLTKFFKPYYSLLPHYVDMSPDCTPVSCIATNWVADELAGYGSYCNFQKGLQNGDKYIEIMREGLPDRGLWFAGEHTSPFVALGTISGAYMSGEAVAKRIVGAYDKAIVKSSL</sequence>
<evidence type="ECO:0000313" key="3">
    <source>
        <dbReference type="Proteomes" id="UP000054321"/>
    </source>
</evidence>
<dbReference type="InterPro" id="IPR036188">
    <property type="entry name" value="FAD/NAD-bd_sf"/>
</dbReference>
<dbReference type="Gene3D" id="3.90.660.10">
    <property type="match status" value="1"/>
</dbReference>
<dbReference type="AlphaFoldDB" id="A0A0C3D2J8"/>
<reference evidence="2 3" key="1">
    <citation type="submission" date="2014-04" db="EMBL/GenBank/DDBJ databases">
        <authorList>
            <consortium name="DOE Joint Genome Institute"/>
            <person name="Kuo A."/>
            <person name="Martino E."/>
            <person name="Perotto S."/>
            <person name="Kohler A."/>
            <person name="Nagy L.G."/>
            <person name="Floudas D."/>
            <person name="Copeland A."/>
            <person name="Barry K.W."/>
            <person name="Cichocki N."/>
            <person name="Veneault-Fourrey C."/>
            <person name="LaButti K."/>
            <person name="Lindquist E.A."/>
            <person name="Lipzen A."/>
            <person name="Lundell T."/>
            <person name="Morin E."/>
            <person name="Murat C."/>
            <person name="Sun H."/>
            <person name="Tunlid A."/>
            <person name="Henrissat B."/>
            <person name="Grigoriev I.V."/>
            <person name="Hibbett D.S."/>
            <person name="Martin F."/>
            <person name="Nordberg H.P."/>
            <person name="Cantor M.N."/>
            <person name="Hua S.X."/>
        </authorList>
    </citation>
    <scope>NUCLEOTIDE SEQUENCE [LARGE SCALE GENOMIC DNA]</scope>
    <source>
        <strain evidence="2 3">Zn</strain>
    </source>
</reference>
<organism evidence="2 3">
    <name type="scientific">Oidiodendron maius (strain Zn)</name>
    <dbReference type="NCBI Taxonomy" id="913774"/>
    <lineage>
        <taxon>Eukaryota</taxon>
        <taxon>Fungi</taxon>
        <taxon>Dikarya</taxon>
        <taxon>Ascomycota</taxon>
        <taxon>Pezizomycotina</taxon>
        <taxon>Leotiomycetes</taxon>
        <taxon>Leotiomycetes incertae sedis</taxon>
        <taxon>Myxotrichaceae</taxon>
        <taxon>Oidiodendron</taxon>
    </lineage>
</organism>
<keyword evidence="3" id="KW-1185">Reference proteome</keyword>
<dbReference type="PRINTS" id="PR00419">
    <property type="entry name" value="ADXRDTASE"/>
</dbReference>
<dbReference type="InterPro" id="IPR050281">
    <property type="entry name" value="Flavin_monoamine_oxidase"/>
</dbReference>
<name>A0A0C3D2J8_OIDMZ</name>
<protein>
    <recommendedName>
        <fullName evidence="1">Amine oxidase domain-containing protein</fullName>
    </recommendedName>
</protein>
<dbReference type="HOGENOM" id="CLU_004498_7_1_1"/>
<dbReference type="GO" id="GO:0003682">
    <property type="term" value="F:chromatin binding"/>
    <property type="evidence" value="ECO:0007669"/>
    <property type="project" value="TreeGrafter"/>
</dbReference>
<dbReference type="PANTHER" id="PTHR10742:SF414">
    <property type="entry name" value="CONTAINING AMINE OXIDASE, PUTATIVE (AFU_ORTHOLOGUE AFUA_3G12150)-RELATED"/>
    <property type="match status" value="1"/>
</dbReference>
<dbReference type="Pfam" id="PF01593">
    <property type="entry name" value="Amino_oxidase"/>
    <property type="match status" value="1"/>
</dbReference>
<dbReference type="PANTHER" id="PTHR10742">
    <property type="entry name" value="FLAVIN MONOAMINE OXIDASE"/>
    <property type="match status" value="1"/>
</dbReference>
<proteinExistence type="predicted"/>
<dbReference type="Gene3D" id="3.50.50.60">
    <property type="entry name" value="FAD/NAD(P)-binding domain"/>
    <property type="match status" value="1"/>
</dbReference>
<dbReference type="InterPro" id="IPR002937">
    <property type="entry name" value="Amino_oxidase"/>
</dbReference>
<dbReference type="SUPFAM" id="SSF51905">
    <property type="entry name" value="FAD/NAD(P)-binding domain"/>
    <property type="match status" value="1"/>
</dbReference>
<dbReference type="InParanoid" id="A0A0C3D2J8"/>
<dbReference type="GO" id="GO:0050660">
    <property type="term" value="F:flavin adenine dinucleotide binding"/>
    <property type="evidence" value="ECO:0007669"/>
    <property type="project" value="TreeGrafter"/>
</dbReference>
<dbReference type="GO" id="GO:0016491">
    <property type="term" value="F:oxidoreductase activity"/>
    <property type="evidence" value="ECO:0007669"/>
    <property type="project" value="InterPro"/>
</dbReference>
<dbReference type="OrthoDB" id="5046242at2759"/>
<gene>
    <name evidence="2" type="ORF">OIDMADRAFT_100506</name>
</gene>
<accession>A0A0C3D2J8</accession>
<dbReference type="SUPFAM" id="SSF54373">
    <property type="entry name" value="FAD-linked reductases, C-terminal domain"/>
    <property type="match status" value="1"/>
</dbReference>
<dbReference type="FunCoup" id="A0A0C3D2J8">
    <property type="interactions" value="404"/>
</dbReference>
<evidence type="ECO:0000313" key="2">
    <source>
        <dbReference type="EMBL" id="KIN05494.1"/>
    </source>
</evidence>
<reference evidence="3" key="2">
    <citation type="submission" date="2015-01" db="EMBL/GenBank/DDBJ databases">
        <title>Evolutionary Origins and Diversification of the Mycorrhizal Mutualists.</title>
        <authorList>
            <consortium name="DOE Joint Genome Institute"/>
            <consortium name="Mycorrhizal Genomics Consortium"/>
            <person name="Kohler A."/>
            <person name="Kuo A."/>
            <person name="Nagy L.G."/>
            <person name="Floudas D."/>
            <person name="Copeland A."/>
            <person name="Barry K.W."/>
            <person name="Cichocki N."/>
            <person name="Veneault-Fourrey C."/>
            <person name="LaButti K."/>
            <person name="Lindquist E.A."/>
            <person name="Lipzen A."/>
            <person name="Lundell T."/>
            <person name="Morin E."/>
            <person name="Murat C."/>
            <person name="Riley R."/>
            <person name="Ohm R."/>
            <person name="Sun H."/>
            <person name="Tunlid A."/>
            <person name="Henrissat B."/>
            <person name="Grigoriev I.V."/>
            <person name="Hibbett D.S."/>
            <person name="Martin F."/>
        </authorList>
    </citation>
    <scope>NUCLEOTIDE SEQUENCE [LARGE SCALE GENOMIC DNA]</scope>
    <source>
        <strain evidence="3">Zn</strain>
    </source>
</reference>
<evidence type="ECO:0000259" key="1">
    <source>
        <dbReference type="Pfam" id="PF01593"/>
    </source>
</evidence>
<dbReference type="STRING" id="913774.A0A0C3D2J8"/>
<dbReference type="EMBL" id="KN832871">
    <property type="protein sequence ID" value="KIN05494.1"/>
    <property type="molecule type" value="Genomic_DNA"/>
</dbReference>
<feature type="domain" description="Amine oxidase" evidence="1">
    <location>
        <begin position="24"/>
        <end position="481"/>
    </location>
</feature>
<dbReference type="GO" id="GO:0006338">
    <property type="term" value="P:chromatin remodeling"/>
    <property type="evidence" value="ECO:0007669"/>
    <property type="project" value="TreeGrafter"/>
</dbReference>
<dbReference type="Proteomes" id="UP000054321">
    <property type="component" value="Unassembled WGS sequence"/>
</dbReference>